<keyword evidence="3" id="KW-1185">Reference proteome</keyword>
<name>A0A5B6U4D0_9ROSI</name>
<reference evidence="3" key="1">
    <citation type="journal article" date="2019" name="Plant Biotechnol. J.">
        <title>Genome sequencing of the Australian wild diploid species Gossypium australe highlights disease resistance and delayed gland morphogenesis.</title>
        <authorList>
            <person name="Cai Y."/>
            <person name="Cai X."/>
            <person name="Wang Q."/>
            <person name="Wang P."/>
            <person name="Zhang Y."/>
            <person name="Cai C."/>
            <person name="Xu Y."/>
            <person name="Wang K."/>
            <person name="Zhou Z."/>
            <person name="Wang C."/>
            <person name="Geng S."/>
            <person name="Li B."/>
            <person name="Dong Q."/>
            <person name="Hou Y."/>
            <person name="Wang H."/>
            <person name="Ai P."/>
            <person name="Liu Z."/>
            <person name="Yi F."/>
            <person name="Sun M."/>
            <person name="An G."/>
            <person name="Cheng J."/>
            <person name="Zhang Y."/>
            <person name="Shi Q."/>
            <person name="Xie Y."/>
            <person name="Shi X."/>
            <person name="Chang Y."/>
            <person name="Huang F."/>
            <person name="Chen Y."/>
            <person name="Hong S."/>
            <person name="Mi L."/>
            <person name="Sun Q."/>
            <person name="Zhang L."/>
            <person name="Zhou B."/>
            <person name="Peng R."/>
            <person name="Zhang X."/>
            <person name="Liu F."/>
        </authorList>
    </citation>
    <scope>NUCLEOTIDE SEQUENCE [LARGE SCALE GENOMIC DNA]</scope>
    <source>
        <strain evidence="3">cv. PA1801</strain>
    </source>
</reference>
<dbReference type="OrthoDB" id="1917265at2759"/>
<gene>
    <name evidence="2" type="ORF">EPI10_009074</name>
</gene>
<organism evidence="2 3">
    <name type="scientific">Gossypium australe</name>
    <dbReference type="NCBI Taxonomy" id="47621"/>
    <lineage>
        <taxon>Eukaryota</taxon>
        <taxon>Viridiplantae</taxon>
        <taxon>Streptophyta</taxon>
        <taxon>Embryophyta</taxon>
        <taxon>Tracheophyta</taxon>
        <taxon>Spermatophyta</taxon>
        <taxon>Magnoliopsida</taxon>
        <taxon>eudicotyledons</taxon>
        <taxon>Gunneridae</taxon>
        <taxon>Pentapetalae</taxon>
        <taxon>rosids</taxon>
        <taxon>malvids</taxon>
        <taxon>Malvales</taxon>
        <taxon>Malvaceae</taxon>
        <taxon>Malvoideae</taxon>
        <taxon>Gossypium</taxon>
    </lineage>
</organism>
<dbReference type="AlphaFoldDB" id="A0A5B6U4D0"/>
<protein>
    <submittedName>
        <fullName evidence="2">Spindle pole body component protein</fullName>
    </submittedName>
</protein>
<feature type="region of interest" description="Disordered" evidence="1">
    <location>
        <begin position="142"/>
        <end position="181"/>
    </location>
</feature>
<evidence type="ECO:0000313" key="2">
    <source>
        <dbReference type="EMBL" id="KAA3452991.1"/>
    </source>
</evidence>
<accession>A0A5B6U4D0</accession>
<feature type="compositionally biased region" description="Basic residues" evidence="1">
    <location>
        <begin position="159"/>
        <end position="173"/>
    </location>
</feature>
<evidence type="ECO:0000256" key="1">
    <source>
        <dbReference type="SAM" id="MobiDB-lite"/>
    </source>
</evidence>
<dbReference type="PANTHER" id="PTHR35318">
    <property type="entry name" value="BNAA10G08410D PROTEIN"/>
    <property type="match status" value="1"/>
</dbReference>
<proteinExistence type="predicted"/>
<dbReference type="PANTHER" id="PTHR35318:SF2">
    <property type="entry name" value="OS08G0138900 PROTEIN"/>
    <property type="match status" value="1"/>
</dbReference>
<sequence>MAGSLIYREKFIEMHLNAAKRVSRYVKGIVDYGVFYKKDIDGTLMIVRALPASMQGKEYRVLAMRSFLKFVSRCVKNPEVSTTEEVVVTAPGREETRSLMAPKMVALKKKKKRVKVGTPFSTTPEWKPSLYVISEDNVLAEKREKTTPEASTTPADRAVKRKSGAGSRSKVHVRSYSDDIG</sequence>
<dbReference type="Proteomes" id="UP000325315">
    <property type="component" value="Unassembled WGS sequence"/>
</dbReference>
<comment type="caution">
    <text evidence="2">The sequence shown here is derived from an EMBL/GenBank/DDBJ whole genome shotgun (WGS) entry which is preliminary data.</text>
</comment>
<dbReference type="EMBL" id="SMMG02000013">
    <property type="protein sequence ID" value="KAA3452991.1"/>
    <property type="molecule type" value="Genomic_DNA"/>
</dbReference>
<evidence type="ECO:0000313" key="3">
    <source>
        <dbReference type="Proteomes" id="UP000325315"/>
    </source>
</evidence>